<dbReference type="EMBL" id="CACVBM020001884">
    <property type="protein sequence ID" value="CAA7061666.1"/>
    <property type="molecule type" value="Genomic_DNA"/>
</dbReference>
<comment type="similarity">
    <text evidence="1 6">Belongs to the AAA ATPase family.</text>
</comment>
<dbReference type="InterPro" id="IPR041569">
    <property type="entry name" value="AAA_lid_3"/>
</dbReference>
<evidence type="ECO:0000256" key="4">
    <source>
        <dbReference type="ARBA" id="ARBA00022840"/>
    </source>
</evidence>
<evidence type="ECO:0000256" key="5">
    <source>
        <dbReference type="ARBA" id="ARBA00022927"/>
    </source>
</evidence>
<dbReference type="InterPro" id="IPR029067">
    <property type="entry name" value="CDC48_domain_2-like_sf"/>
</dbReference>
<keyword evidence="5 6" id="KW-0653">Protein transport</keyword>
<keyword evidence="6" id="KW-0479">Metal-binding</keyword>
<evidence type="ECO:0000313" key="8">
    <source>
        <dbReference type="EMBL" id="CAA7061666.1"/>
    </source>
</evidence>
<dbReference type="InterPro" id="IPR003593">
    <property type="entry name" value="AAA+_ATPase"/>
</dbReference>
<evidence type="ECO:0000259" key="7">
    <source>
        <dbReference type="SMART" id="SM00382"/>
    </source>
</evidence>
<keyword evidence="4 6" id="KW-0067">ATP-binding</keyword>
<dbReference type="SMART" id="SM00382">
    <property type="entry name" value="AAA"/>
    <property type="match status" value="2"/>
</dbReference>
<dbReference type="Pfam" id="PF00004">
    <property type="entry name" value="AAA"/>
    <property type="match status" value="2"/>
</dbReference>
<reference evidence="8" key="1">
    <citation type="submission" date="2020-01" db="EMBL/GenBank/DDBJ databases">
        <authorList>
            <person name="Mishra B."/>
        </authorList>
    </citation>
    <scope>NUCLEOTIDE SEQUENCE [LARGE SCALE GENOMIC DNA]</scope>
</reference>
<dbReference type="OrthoDB" id="9982946at2759"/>
<dbReference type="FunFam" id="3.40.50.300:FF:000166">
    <property type="entry name" value="vesicle-fusing ATPase isoform X1"/>
    <property type="match status" value="1"/>
</dbReference>
<gene>
    <name evidence="8" type="ORF">MERR_LOCUS48902</name>
</gene>
<dbReference type="FunFam" id="1.10.8.60:FF:000049">
    <property type="entry name" value="Vesicle-fusing ATPase"/>
    <property type="match status" value="1"/>
</dbReference>
<dbReference type="GO" id="GO:0043001">
    <property type="term" value="P:Golgi to plasma membrane protein transport"/>
    <property type="evidence" value="ECO:0007669"/>
    <property type="project" value="TreeGrafter"/>
</dbReference>
<dbReference type="GO" id="GO:0016887">
    <property type="term" value="F:ATP hydrolysis activity"/>
    <property type="evidence" value="ECO:0007669"/>
    <property type="project" value="InterPro"/>
</dbReference>
<dbReference type="Pfam" id="PF17862">
    <property type="entry name" value="AAA_lid_3"/>
    <property type="match status" value="1"/>
</dbReference>
<accession>A0A6D2LNI1</accession>
<dbReference type="FunFam" id="3.40.50.300:FF:000187">
    <property type="entry name" value="Vesicular-fusion ATPase SEC18"/>
    <property type="match status" value="1"/>
</dbReference>
<dbReference type="SUPFAM" id="SSF54585">
    <property type="entry name" value="Cdc48 domain 2-like"/>
    <property type="match status" value="1"/>
</dbReference>
<keyword evidence="6" id="KW-0378">Hydrolase</keyword>
<dbReference type="GO" id="GO:0046872">
    <property type="term" value="F:metal ion binding"/>
    <property type="evidence" value="ECO:0007669"/>
    <property type="project" value="UniProtKB-UniRule"/>
</dbReference>
<dbReference type="Gene3D" id="1.10.8.60">
    <property type="match status" value="1"/>
</dbReference>
<name>A0A6D2LNI1_9BRAS</name>
<dbReference type="Proteomes" id="UP000467841">
    <property type="component" value="Unassembled WGS sequence"/>
</dbReference>
<dbReference type="Gene3D" id="3.10.330.10">
    <property type="match status" value="1"/>
</dbReference>
<comment type="subcellular location">
    <subcellularLocation>
        <location evidence="6">Cytoplasm</location>
    </subcellularLocation>
</comment>
<feature type="domain" description="AAA+ ATPase" evidence="7">
    <location>
        <begin position="544"/>
        <end position="678"/>
    </location>
</feature>
<dbReference type="EC" id="3.6.4.6" evidence="6"/>
<dbReference type="PROSITE" id="PS00674">
    <property type="entry name" value="AAA"/>
    <property type="match status" value="1"/>
</dbReference>
<dbReference type="InterPro" id="IPR039812">
    <property type="entry name" value="Vesicle-fus_ATPase"/>
</dbReference>
<keyword evidence="6" id="KW-0460">Magnesium</keyword>
<dbReference type="Gene3D" id="3.40.50.300">
    <property type="entry name" value="P-loop containing nucleotide triphosphate hydrolases"/>
    <property type="match status" value="2"/>
</dbReference>
<dbReference type="CDD" id="cd00009">
    <property type="entry name" value="AAA"/>
    <property type="match status" value="1"/>
</dbReference>
<keyword evidence="9" id="KW-1185">Reference proteome</keyword>
<dbReference type="FunFam" id="3.10.330.10:FF:000007">
    <property type="entry name" value="Vesicle-fusing ATPase"/>
    <property type="match status" value="1"/>
</dbReference>
<proteinExistence type="inferred from homology"/>
<keyword evidence="3 6" id="KW-0547">Nucleotide-binding</keyword>
<dbReference type="GO" id="GO:0035494">
    <property type="term" value="P:SNARE complex disassembly"/>
    <property type="evidence" value="ECO:0007669"/>
    <property type="project" value="InterPro"/>
</dbReference>
<dbReference type="PANTHER" id="PTHR23078:SF4">
    <property type="entry name" value="VESICLE-FUSING ATPASE"/>
    <property type="match status" value="1"/>
</dbReference>
<feature type="domain" description="AAA+ ATPase" evidence="7">
    <location>
        <begin position="263"/>
        <end position="410"/>
    </location>
</feature>
<dbReference type="SUPFAM" id="SSF52540">
    <property type="entry name" value="P-loop containing nucleoside triphosphate hydrolases"/>
    <property type="match status" value="2"/>
</dbReference>
<protein>
    <recommendedName>
        <fullName evidence="6">Vesicle-fusing ATPase</fullName>
        <ecNumber evidence="6">3.6.4.6</ecNumber>
    </recommendedName>
</protein>
<comment type="caution">
    <text evidence="8">The sequence shown here is derived from an EMBL/GenBank/DDBJ whole genome shotgun (WGS) entry which is preliminary data.</text>
</comment>
<comment type="function">
    <text evidence="6">Required for vesicle-mediated transport. Catalyzes the fusion of transport vesicles within the Golgi cisternae. Is also required for transport from the endoplasmic reticulum to the Golgi stack. Seems to function as a fusion protein required for the delivery of cargo proteins to all compartments of the Golgi stack independent of vesicle origin.</text>
</comment>
<evidence type="ECO:0000256" key="1">
    <source>
        <dbReference type="ARBA" id="ARBA00006914"/>
    </source>
</evidence>
<dbReference type="GO" id="GO:0005795">
    <property type="term" value="C:Golgi stack"/>
    <property type="evidence" value="ECO:0007669"/>
    <property type="project" value="TreeGrafter"/>
</dbReference>
<evidence type="ECO:0000313" key="9">
    <source>
        <dbReference type="Proteomes" id="UP000467841"/>
    </source>
</evidence>
<keyword evidence="6" id="KW-0963">Cytoplasm</keyword>
<keyword evidence="6" id="KW-0931">ER-Golgi transport</keyword>
<evidence type="ECO:0000256" key="6">
    <source>
        <dbReference type="RuleBase" id="RU367045"/>
    </source>
</evidence>
<dbReference type="InterPro" id="IPR027417">
    <property type="entry name" value="P-loop_NTPase"/>
</dbReference>
<sequence length="752" mass="83308">MESTTVRTMTVTSTPETHLAFTNFAYCSSANLRQFAVPGTADLFLANVADVFILSLSYPFLNYTNEGILICYGVELESGLVDCSFFSGWHARVSTDDTVTVTRFVPPENFDLTLLSLELEFVKKGTKTKNEEVDAVQLSTQLKRKFIAQVLTVGQRATFEYHGTNYVFTVSRAVTEADNLSNGIERGMICEDTYIVFEASNATGIKIMNQRDAATSKIFKEKEFNLESLGIGGLKQEFVNIFRRAFASRVFPPHTWNRLGGKHVKGVLLYGPPGTGKTLLARQIGKMLNRKEPKIVNGPEVLSKFVGETEKNVRDLFADAENDQRSLGEASDLHVIIFDEIDAICKARGSSRDGTGVHDSIVNQLLTKIDGVEALDNILLIGMTNRMDMLDEALLRPGRLEVHIEIGLPDEAGRLEILQIHTKMMKENSFLAPDVNRQELAARTKNYSGAELEGVVKSAMSYALNRNLNREDLSKPVDEENIKVTMEDFLHALSEVKTAFGASTKDLEVSRPNGFVDCGDRQRLIYESVMFLVERVKAKGRGGPPVTCLLHGPSGSGKTALAATIGIDSEFPYVKIVSAETLNGPHESQRCAHITKVFEDAYKSPLSIVILDNIERLLHYTEIGPRFSNETTHTLLKFLGKTPPERSKLLVLGTTSELTFLKSVGLRKAFSVAYSVPLLRTEDAKKVLEQLSVFSDDDIDEAAQALNDIPIKQLYTVIGMAAERGGRFKDSVTEKLNITHFLDCLEEVTAYV</sequence>
<dbReference type="GO" id="GO:0005524">
    <property type="term" value="F:ATP binding"/>
    <property type="evidence" value="ECO:0007669"/>
    <property type="project" value="UniProtKB-UniRule"/>
</dbReference>
<evidence type="ECO:0000256" key="2">
    <source>
        <dbReference type="ARBA" id="ARBA00022448"/>
    </source>
</evidence>
<comment type="cofactor">
    <cofactor evidence="6">
        <name>Mg(2+)</name>
        <dbReference type="ChEBI" id="CHEBI:18420"/>
    </cofactor>
    <text evidence="6">Binds 1 Mg(2+) ion per subunit.</text>
</comment>
<keyword evidence="2 6" id="KW-0813">Transport</keyword>
<comment type="catalytic activity">
    <reaction evidence="6">
        <text>ATP + H2O = ADP + phosphate + H(+)</text>
        <dbReference type="Rhea" id="RHEA:13065"/>
        <dbReference type="ChEBI" id="CHEBI:15377"/>
        <dbReference type="ChEBI" id="CHEBI:15378"/>
        <dbReference type="ChEBI" id="CHEBI:30616"/>
        <dbReference type="ChEBI" id="CHEBI:43474"/>
        <dbReference type="ChEBI" id="CHEBI:456216"/>
        <dbReference type="EC" id="3.6.4.6"/>
    </reaction>
</comment>
<dbReference type="GO" id="GO:0006891">
    <property type="term" value="P:intra-Golgi vesicle-mediated transport"/>
    <property type="evidence" value="ECO:0007669"/>
    <property type="project" value="TreeGrafter"/>
</dbReference>
<organism evidence="8 9">
    <name type="scientific">Microthlaspi erraticum</name>
    <dbReference type="NCBI Taxonomy" id="1685480"/>
    <lineage>
        <taxon>Eukaryota</taxon>
        <taxon>Viridiplantae</taxon>
        <taxon>Streptophyta</taxon>
        <taxon>Embryophyta</taxon>
        <taxon>Tracheophyta</taxon>
        <taxon>Spermatophyta</taxon>
        <taxon>Magnoliopsida</taxon>
        <taxon>eudicotyledons</taxon>
        <taxon>Gunneridae</taxon>
        <taxon>Pentapetalae</taxon>
        <taxon>rosids</taxon>
        <taxon>malvids</taxon>
        <taxon>Brassicales</taxon>
        <taxon>Brassicaceae</taxon>
        <taxon>Coluteocarpeae</taxon>
        <taxon>Microthlaspi</taxon>
    </lineage>
</organism>
<dbReference type="PANTHER" id="PTHR23078">
    <property type="entry name" value="VESICULAR-FUSION PROTEIN NSF"/>
    <property type="match status" value="1"/>
</dbReference>
<dbReference type="InterPro" id="IPR003959">
    <property type="entry name" value="ATPase_AAA_core"/>
</dbReference>
<dbReference type="AlphaFoldDB" id="A0A6D2LNI1"/>
<dbReference type="InterPro" id="IPR003960">
    <property type="entry name" value="ATPase_AAA_CS"/>
</dbReference>
<evidence type="ECO:0000256" key="3">
    <source>
        <dbReference type="ARBA" id="ARBA00022741"/>
    </source>
</evidence>